<reference evidence="1" key="1">
    <citation type="submission" date="2022-01" db="EMBL/GenBank/DDBJ databases">
        <authorList>
            <person name="King R."/>
        </authorList>
    </citation>
    <scope>NUCLEOTIDE SEQUENCE</scope>
</reference>
<proteinExistence type="predicted"/>
<gene>
    <name evidence="1" type="ORF">PHYEVI_LOCUS8764</name>
</gene>
<dbReference type="Proteomes" id="UP001153712">
    <property type="component" value="Chromosome 5"/>
</dbReference>
<dbReference type="AlphaFoldDB" id="A0A9N9TV43"/>
<protein>
    <submittedName>
        <fullName evidence="1">Uncharacterized protein</fullName>
    </submittedName>
</protein>
<organism evidence="1 2">
    <name type="scientific">Phyllotreta striolata</name>
    <name type="common">Striped flea beetle</name>
    <name type="synonym">Crioceris striolata</name>
    <dbReference type="NCBI Taxonomy" id="444603"/>
    <lineage>
        <taxon>Eukaryota</taxon>
        <taxon>Metazoa</taxon>
        <taxon>Ecdysozoa</taxon>
        <taxon>Arthropoda</taxon>
        <taxon>Hexapoda</taxon>
        <taxon>Insecta</taxon>
        <taxon>Pterygota</taxon>
        <taxon>Neoptera</taxon>
        <taxon>Endopterygota</taxon>
        <taxon>Coleoptera</taxon>
        <taxon>Polyphaga</taxon>
        <taxon>Cucujiformia</taxon>
        <taxon>Chrysomeloidea</taxon>
        <taxon>Chrysomelidae</taxon>
        <taxon>Galerucinae</taxon>
        <taxon>Alticini</taxon>
        <taxon>Phyllotreta</taxon>
    </lineage>
</organism>
<sequence length="52" mass="6334">MVKIWNLEFAYLIKTYRFCILNFNRRSLNRCDISSAMTDILFLHKRSRYSLA</sequence>
<evidence type="ECO:0000313" key="2">
    <source>
        <dbReference type="Proteomes" id="UP001153712"/>
    </source>
</evidence>
<accession>A0A9N9TV43</accession>
<name>A0A9N9TV43_PHYSR</name>
<evidence type="ECO:0000313" key="1">
    <source>
        <dbReference type="EMBL" id="CAG9862450.1"/>
    </source>
</evidence>
<dbReference type="EMBL" id="OU900098">
    <property type="protein sequence ID" value="CAG9862450.1"/>
    <property type="molecule type" value="Genomic_DNA"/>
</dbReference>
<keyword evidence="2" id="KW-1185">Reference proteome</keyword>